<reference evidence="2" key="1">
    <citation type="submission" date="2022-02" db="EMBL/GenBank/DDBJ databases">
        <authorList>
            <person name="Henning P.M."/>
            <person name="McCubbin A.G."/>
            <person name="Shore J.S."/>
        </authorList>
    </citation>
    <scope>NUCLEOTIDE SEQUENCE</scope>
    <source>
        <strain evidence="2">F60SS</strain>
        <tissue evidence="2">Leaves</tissue>
    </source>
</reference>
<accession>A0A9Q0GHD6</accession>
<dbReference type="Proteomes" id="UP001141552">
    <property type="component" value="Unassembled WGS sequence"/>
</dbReference>
<dbReference type="AlphaFoldDB" id="A0A9Q0GHD6"/>
<feature type="non-terminal residue" evidence="2">
    <location>
        <position position="87"/>
    </location>
</feature>
<evidence type="ECO:0000256" key="1">
    <source>
        <dbReference type="SAM" id="Phobius"/>
    </source>
</evidence>
<keyword evidence="3" id="KW-1185">Reference proteome</keyword>
<gene>
    <name evidence="2" type="ORF">Tsubulata_049424</name>
</gene>
<protein>
    <submittedName>
        <fullName evidence="2">Uncharacterized protein</fullName>
    </submittedName>
</protein>
<keyword evidence="1" id="KW-0472">Membrane</keyword>
<organism evidence="2 3">
    <name type="scientific">Turnera subulata</name>
    <dbReference type="NCBI Taxonomy" id="218843"/>
    <lineage>
        <taxon>Eukaryota</taxon>
        <taxon>Viridiplantae</taxon>
        <taxon>Streptophyta</taxon>
        <taxon>Embryophyta</taxon>
        <taxon>Tracheophyta</taxon>
        <taxon>Spermatophyta</taxon>
        <taxon>Magnoliopsida</taxon>
        <taxon>eudicotyledons</taxon>
        <taxon>Gunneridae</taxon>
        <taxon>Pentapetalae</taxon>
        <taxon>rosids</taxon>
        <taxon>fabids</taxon>
        <taxon>Malpighiales</taxon>
        <taxon>Passifloraceae</taxon>
        <taxon>Turnera</taxon>
    </lineage>
</organism>
<reference evidence="2" key="2">
    <citation type="journal article" date="2023" name="Plants (Basel)">
        <title>Annotation of the Turnera subulata (Passifloraceae) Draft Genome Reveals the S-Locus Evolved after the Divergence of Turneroideae from Passifloroideae in a Stepwise Manner.</title>
        <authorList>
            <person name="Henning P.M."/>
            <person name="Roalson E.H."/>
            <person name="Mir W."/>
            <person name="McCubbin A.G."/>
            <person name="Shore J.S."/>
        </authorList>
    </citation>
    <scope>NUCLEOTIDE SEQUENCE</scope>
    <source>
        <strain evidence="2">F60SS</strain>
    </source>
</reference>
<proteinExistence type="predicted"/>
<feature type="transmembrane region" description="Helical" evidence="1">
    <location>
        <begin position="48"/>
        <end position="71"/>
    </location>
</feature>
<comment type="caution">
    <text evidence="2">The sequence shown here is derived from an EMBL/GenBank/DDBJ whole genome shotgun (WGS) entry which is preliminary data.</text>
</comment>
<sequence length="87" mass="10273">HNTTLFHVHVSNIRPTQSPTIDPVFLPWLSPGLKGSTLPKRYHFHFKTQIFCFFFLFYFFLSSVKLLQNFFQKINLDGKRKSLINPS</sequence>
<evidence type="ECO:0000313" key="2">
    <source>
        <dbReference type="EMBL" id="KAJ4850278.1"/>
    </source>
</evidence>
<name>A0A9Q0GHD6_9ROSI</name>
<keyword evidence="1" id="KW-0812">Transmembrane</keyword>
<keyword evidence="1" id="KW-1133">Transmembrane helix</keyword>
<dbReference type="EMBL" id="JAKUCV010000384">
    <property type="protein sequence ID" value="KAJ4850278.1"/>
    <property type="molecule type" value="Genomic_DNA"/>
</dbReference>
<evidence type="ECO:0000313" key="3">
    <source>
        <dbReference type="Proteomes" id="UP001141552"/>
    </source>
</evidence>